<feature type="domain" description="HTH gntR-type" evidence="6">
    <location>
        <begin position="14"/>
        <end position="82"/>
    </location>
</feature>
<dbReference type="Gene3D" id="1.10.10.10">
    <property type="entry name" value="Winged helix-like DNA-binding domain superfamily/Winged helix DNA-binding domain"/>
    <property type="match status" value="1"/>
</dbReference>
<sequence length="476" mass="50846">MDNPTWLSLDRAAGDLEGQLYRALRDHILAGGIAAGQPLPATRALAAALGVGRSTVVGAYDRLKAEGYVEGRAGSATRVAGLAPPLLEGWGPARPPASSFAPEPVSSGMLVPGVPDVEDFPHAAWARCLAARGRALRVHDLGYDDVCGLPMLRQAVLDHVAVTRGVVAKAGQVLIVPSTRAAIDLLGRLLLPPQGGREAVAWIEEPGYSAAQGLLRRAGAQLVPVACDEAGIDLAKAGGPAPRLIYVTPSHQYPTGVTMSLQRRLALLDFARSQGVLVLEDDYDSEFQYGSRPIAALQGIDRGEVVAYLGTFSKVLAPGLRVAYLIVPPRLLPQVAVEQRLRGLAVPVHIQAALADFMREGRLRAYLRRMTVRYAERMAATVAALERHCGAWLQVASGSGGLQLAAWFRDPGIDDRAVARLLNAEGYGLKPMSDLFLGPPRPGLLFGIARVRPDEIDRVARRIGSLFDEACHRRAV</sequence>
<dbReference type="GO" id="GO:0008483">
    <property type="term" value="F:transaminase activity"/>
    <property type="evidence" value="ECO:0007669"/>
    <property type="project" value="UniProtKB-KW"/>
</dbReference>
<dbReference type="Pfam" id="PF00392">
    <property type="entry name" value="GntR"/>
    <property type="match status" value="1"/>
</dbReference>
<dbReference type="SMART" id="SM00345">
    <property type="entry name" value="HTH_GNTR"/>
    <property type="match status" value="1"/>
</dbReference>
<proteinExistence type="inferred from homology"/>
<evidence type="ECO:0000256" key="5">
    <source>
        <dbReference type="ARBA" id="ARBA00023163"/>
    </source>
</evidence>
<evidence type="ECO:0000256" key="4">
    <source>
        <dbReference type="ARBA" id="ARBA00023125"/>
    </source>
</evidence>
<keyword evidence="7" id="KW-0032">Aminotransferase</keyword>
<dbReference type="CDD" id="cd00609">
    <property type="entry name" value="AAT_like"/>
    <property type="match status" value="1"/>
</dbReference>
<dbReference type="Pfam" id="PF00155">
    <property type="entry name" value="Aminotran_1_2"/>
    <property type="match status" value="1"/>
</dbReference>
<reference evidence="7 8" key="1">
    <citation type="submission" date="2018-05" db="EMBL/GenBank/DDBJ databases">
        <title>The draft genome of strain NS-104.</title>
        <authorList>
            <person name="Hang P."/>
            <person name="Jiang J."/>
        </authorList>
    </citation>
    <scope>NUCLEOTIDE SEQUENCE [LARGE SCALE GENOMIC DNA]</scope>
    <source>
        <strain evidence="7 8">NS-104</strain>
    </source>
</reference>
<gene>
    <name evidence="7" type="ORF">DEM27_01615</name>
</gene>
<dbReference type="PROSITE" id="PS50949">
    <property type="entry name" value="HTH_GNTR"/>
    <property type="match status" value="1"/>
</dbReference>
<dbReference type="GO" id="GO:0030170">
    <property type="term" value="F:pyridoxal phosphate binding"/>
    <property type="evidence" value="ECO:0007669"/>
    <property type="project" value="InterPro"/>
</dbReference>
<keyword evidence="2" id="KW-0663">Pyridoxal phosphate</keyword>
<dbReference type="OrthoDB" id="9808770at2"/>
<dbReference type="GO" id="GO:0003677">
    <property type="term" value="F:DNA binding"/>
    <property type="evidence" value="ECO:0007669"/>
    <property type="project" value="UniProtKB-KW"/>
</dbReference>
<dbReference type="PANTHER" id="PTHR46577:SF1">
    <property type="entry name" value="HTH-TYPE TRANSCRIPTIONAL REGULATORY PROTEIN GABR"/>
    <property type="match status" value="1"/>
</dbReference>
<evidence type="ECO:0000256" key="1">
    <source>
        <dbReference type="ARBA" id="ARBA00005384"/>
    </source>
</evidence>
<evidence type="ECO:0000256" key="3">
    <source>
        <dbReference type="ARBA" id="ARBA00023015"/>
    </source>
</evidence>
<dbReference type="PANTHER" id="PTHR46577">
    <property type="entry name" value="HTH-TYPE TRANSCRIPTIONAL REGULATORY PROTEIN GABR"/>
    <property type="match status" value="1"/>
</dbReference>
<evidence type="ECO:0000256" key="2">
    <source>
        <dbReference type="ARBA" id="ARBA00022898"/>
    </source>
</evidence>
<dbReference type="InterPro" id="IPR000524">
    <property type="entry name" value="Tscrpt_reg_HTH_GntR"/>
</dbReference>
<comment type="similarity">
    <text evidence="1">In the C-terminal section; belongs to the class-I pyridoxal-phosphate-dependent aminotransferase family.</text>
</comment>
<dbReference type="InterPro" id="IPR004839">
    <property type="entry name" value="Aminotransferase_I/II_large"/>
</dbReference>
<dbReference type="Proteomes" id="UP000245252">
    <property type="component" value="Unassembled WGS sequence"/>
</dbReference>
<dbReference type="InterPro" id="IPR051446">
    <property type="entry name" value="HTH_trans_reg/aminotransferase"/>
</dbReference>
<dbReference type="Gene3D" id="3.40.640.10">
    <property type="entry name" value="Type I PLP-dependent aspartate aminotransferase-like (Major domain)"/>
    <property type="match status" value="1"/>
</dbReference>
<dbReference type="InterPro" id="IPR036388">
    <property type="entry name" value="WH-like_DNA-bd_sf"/>
</dbReference>
<protein>
    <submittedName>
        <fullName evidence="7">PLP-dependent aminotransferase family protein</fullName>
    </submittedName>
</protein>
<dbReference type="EMBL" id="QFBC01000001">
    <property type="protein sequence ID" value="PWE57918.1"/>
    <property type="molecule type" value="Genomic_DNA"/>
</dbReference>
<accession>A0A2U2DX72</accession>
<keyword evidence="4" id="KW-0238">DNA-binding</keyword>
<keyword evidence="7" id="KW-0808">Transferase</keyword>
<dbReference type="InterPro" id="IPR036390">
    <property type="entry name" value="WH_DNA-bd_sf"/>
</dbReference>
<organism evidence="7 8">
    <name type="scientific">Metarhizobium album</name>
    <dbReference type="NCBI Taxonomy" id="2182425"/>
    <lineage>
        <taxon>Bacteria</taxon>
        <taxon>Pseudomonadati</taxon>
        <taxon>Pseudomonadota</taxon>
        <taxon>Alphaproteobacteria</taxon>
        <taxon>Hyphomicrobiales</taxon>
        <taxon>Rhizobiaceae</taxon>
        <taxon>Metarhizobium</taxon>
    </lineage>
</organism>
<dbReference type="GO" id="GO:0003700">
    <property type="term" value="F:DNA-binding transcription factor activity"/>
    <property type="evidence" value="ECO:0007669"/>
    <property type="project" value="InterPro"/>
</dbReference>
<keyword evidence="3" id="KW-0805">Transcription regulation</keyword>
<evidence type="ECO:0000313" key="8">
    <source>
        <dbReference type="Proteomes" id="UP000245252"/>
    </source>
</evidence>
<comment type="caution">
    <text evidence="7">The sequence shown here is derived from an EMBL/GenBank/DDBJ whole genome shotgun (WGS) entry which is preliminary data.</text>
</comment>
<evidence type="ECO:0000259" key="6">
    <source>
        <dbReference type="PROSITE" id="PS50949"/>
    </source>
</evidence>
<dbReference type="InterPro" id="IPR015424">
    <property type="entry name" value="PyrdxlP-dep_Trfase"/>
</dbReference>
<dbReference type="AlphaFoldDB" id="A0A2U2DX72"/>
<dbReference type="SUPFAM" id="SSF53383">
    <property type="entry name" value="PLP-dependent transferases"/>
    <property type="match status" value="1"/>
</dbReference>
<evidence type="ECO:0000313" key="7">
    <source>
        <dbReference type="EMBL" id="PWE57918.1"/>
    </source>
</evidence>
<keyword evidence="8" id="KW-1185">Reference proteome</keyword>
<name>A0A2U2DX72_9HYPH</name>
<dbReference type="InterPro" id="IPR015421">
    <property type="entry name" value="PyrdxlP-dep_Trfase_major"/>
</dbReference>
<dbReference type="CDD" id="cd07377">
    <property type="entry name" value="WHTH_GntR"/>
    <property type="match status" value="1"/>
</dbReference>
<dbReference type="SUPFAM" id="SSF46785">
    <property type="entry name" value="Winged helix' DNA-binding domain"/>
    <property type="match status" value="1"/>
</dbReference>
<keyword evidence="5" id="KW-0804">Transcription</keyword>
<dbReference type="PRINTS" id="PR00035">
    <property type="entry name" value="HTHGNTR"/>
</dbReference>